<name>A0ABR0V7H9_REHGL</name>
<comment type="subcellular location">
    <subcellularLocation>
        <location evidence="1">Membrane</location>
        <topology evidence="1">Single-pass membrane protein</topology>
    </subcellularLocation>
</comment>
<dbReference type="PANTHER" id="PTHR32285">
    <property type="entry name" value="PROTEIN TRICHOME BIREFRINGENCE-LIKE 9-RELATED"/>
    <property type="match status" value="1"/>
</dbReference>
<protein>
    <recommendedName>
        <fullName evidence="11">Trichome birefringence-like N-terminal domain-containing protein</fullName>
    </recommendedName>
</protein>
<evidence type="ECO:0008006" key="11">
    <source>
        <dbReference type="Google" id="ProtNLM"/>
    </source>
</evidence>
<feature type="domain" description="Trichome birefringence-like N-terminal" evidence="8">
    <location>
        <begin position="25"/>
        <end position="77"/>
    </location>
</feature>
<accession>A0ABR0V7H9</accession>
<organism evidence="9 10">
    <name type="scientific">Rehmannia glutinosa</name>
    <name type="common">Chinese foxglove</name>
    <dbReference type="NCBI Taxonomy" id="99300"/>
    <lineage>
        <taxon>Eukaryota</taxon>
        <taxon>Viridiplantae</taxon>
        <taxon>Streptophyta</taxon>
        <taxon>Embryophyta</taxon>
        <taxon>Tracheophyta</taxon>
        <taxon>Spermatophyta</taxon>
        <taxon>Magnoliopsida</taxon>
        <taxon>eudicotyledons</taxon>
        <taxon>Gunneridae</taxon>
        <taxon>Pentapetalae</taxon>
        <taxon>asterids</taxon>
        <taxon>lamiids</taxon>
        <taxon>Lamiales</taxon>
        <taxon>Orobanchaceae</taxon>
        <taxon>Rehmannieae</taxon>
        <taxon>Rehmannia</taxon>
    </lineage>
</organism>
<evidence type="ECO:0000256" key="4">
    <source>
        <dbReference type="ARBA" id="ARBA00022968"/>
    </source>
</evidence>
<comment type="similarity">
    <text evidence="2">Belongs to the PC-esterase family. TBL subfamily.</text>
</comment>
<evidence type="ECO:0000259" key="7">
    <source>
        <dbReference type="Pfam" id="PF13839"/>
    </source>
</evidence>
<dbReference type="Pfam" id="PF14416">
    <property type="entry name" value="PMR5N"/>
    <property type="match status" value="1"/>
</dbReference>
<evidence type="ECO:0000256" key="5">
    <source>
        <dbReference type="ARBA" id="ARBA00022989"/>
    </source>
</evidence>
<feature type="domain" description="Trichome birefringence-like C-terminal" evidence="7">
    <location>
        <begin position="153"/>
        <end position="373"/>
    </location>
</feature>
<evidence type="ECO:0000256" key="6">
    <source>
        <dbReference type="ARBA" id="ARBA00023136"/>
    </source>
</evidence>
<keyword evidence="6" id="KW-0472">Membrane</keyword>
<proteinExistence type="inferred from homology"/>
<evidence type="ECO:0000313" key="9">
    <source>
        <dbReference type="EMBL" id="KAK6129955.1"/>
    </source>
</evidence>
<dbReference type="Pfam" id="PF13839">
    <property type="entry name" value="PC-Esterase"/>
    <property type="match status" value="2"/>
</dbReference>
<keyword evidence="4" id="KW-0735">Signal-anchor</keyword>
<evidence type="ECO:0000256" key="3">
    <source>
        <dbReference type="ARBA" id="ARBA00022692"/>
    </source>
</evidence>
<dbReference type="InterPro" id="IPR026057">
    <property type="entry name" value="TBL_C"/>
</dbReference>
<reference evidence="9 10" key="1">
    <citation type="journal article" date="2021" name="Comput. Struct. Biotechnol. J.">
        <title>De novo genome assembly of the potent medicinal plant Rehmannia glutinosa using nanopore technology.</title>
        <authorList>
            <person name="Ma L."/>
            <person name="Dong C."/>
            <person name="Song C."/>
            <person name="Wang X."/>
            <person name="Zheng X."/>
            <person name="Niu Y."/>
            <person name="Chen S."/>
            <person name="Feng W."/>
        </authorList>
    </citation>
    <scope>NUCLEOTIDE SEQUENCE [LARGE SCALE GENOMIC DNA]</scope>
    <source>
        <strain evidence="9">DH-2019</strain>
    </source>
</reference>
<evidence type="ECO:0000256" key="2">
    <source>
        <dbReference type="ARBA" id="ARBA00007727"/>
    </source>
</evidence>
<evidence type="ECO:0000259" key="8">
    <source>
        <dbReference type="Pfam" id="PF14416"/>
    </source>
</evidence>
<dbReference type="InterPro" id="IPR025846">
    <property type="entry name" value="TBL_N"/>
</dbReference>
<feature type="domain" description="Trichome birefringence-like C-terminal" evidence="7">
    <location>
        <begin position="78"/>
        <end position="118"/>
    </location>
</feature>
<sequence>MISAPPTDQITPQGYGTKTTDSEGKCNLFNGDWIPYQAEPFYTNNSCSFIEEHQNCLGNGRPDTGYLYWRWKPRGCDLPRLDPKRFLDLMRDKSWALIGDSISRNHVQSLLCILSMVKFDEVSYLVDSYRLETSIVINIVFQYHKQLKLGHLALQVEKAIEVYHDENYRSRKWIFPSHNFNLSVIWSPFLAEAAIFEDMNGVSTSEIELHLDILDKNWTEQFNNLDYTVFSSGKWFVKSAIYYENSTVLGCHYCPKRNLTELGIDFPYRKVIRNVFDYIIRSKHKGTIFYRTSTPDHFENGEWFSGGSCVRKVPAKEGDFELNVLNKILRTVELEEFETASAKASESGVNLKLLDVSPLSLLRPDGHPGPYRFFSRLPTTRMRRSSTTVS</sequence>
<comment type="caution">
    <text evidence="9">The sequence shown here is derived from an EMBL/GenBank/DDBJ whole genome shotgun (WGS) entry which is preliminary data.</text>
</comment>
<dbReference type="PANTHER" id="PTHR32285:SF219">
    <property type="entry name" value="PROTEIN TRICHOME BIREFRINGENCE-LIKE 24"/>
    <property type="match status" value="1"/>
</dbReference>
<keyword evidence="5" id="KW-1133">Transmembrane helix</keyword>
<keyword evidence="10" id="KW-1185">Reference proteome</keyword>
<keyword evidence="3" id="KW-0812">Transmembrane</keyword>
<dbReference type="Proteomes" id="UP001318860">
    <property type="component" value="Unassembled WGS sequence"/>
</dbReference>
<dbReference type="InterPro" id="IPR029962">
    <property type="entry name" value="TBL"/>
</dbReference>
<evidence type="ECO:0000256" key="1">
    <source>
        <dbReference type="ARBA" id="ARBA00004167"/>
    </source>
</evidence>
<evidence type="ECO:0000313" key="10">
    <source>
        <dbReference type="Proteomes" id="UP001318860"/>
    </source>
</evidence>
<dbReference type="EMBL" id="JABTTQ020001608">
    <property type="protein sequence ID" value="KAK6129955.1"/>
    <property type="molecule type" value="Genomic_DNA"/>
</dbReference>
<gene>
    <name evidence="9" type="ORF">DH2020_036349</name>
</gene>